<dbReference type="RefSeq" id="WP_061917557.1">
    <property type="nucleotide sequence ID" value="NZ_DF967971.1"/>
</dbReference>
<protein>
    <submittedName>
        <fullName evidence="9">Hydantoin utilization protein A</fullName>
    </submittedName>
</protein>
<reference evidence="9 10" key="1">
    <citation type="submission" date="2015-07" db="EMBL/GenBank/DDBJ databases">
        <title>Draft genome of Bellilinea caldifistulae DSM 17877.</title>
        <authorList>
            <person name="Hemp J."/>
            <person name="Ward L.M."/>
            <person name="Pace L.A."/>
            <person name="Fischer W.W."/>
        </authorList>
    </citation>
    <scope>NUCLEOTIDE SEQUENCE [LARGE SCALE GENOMIC DNA]</scope>
    <source>
        <strain evidence="9 10">GOMI-1</strain>
    </source>
</reference>
<dbReference type="GO" id="GO:0008270">
    <property type="term" value="F:zinc ion binding"/>
    <property type="evidence" value="ECO:0007669"/>
    <property type="project" value="TreeGrafter"/>
</dbReference>
<name>A0A0P6WZ54_9CHLR</name>
<keyword evidence="4" id="KW-0547">Nucleotide-binding</keyword>
<sequence>MTPTRVPVVEKILDANDQVAQQNRALFDHHRTFAINVMASPGAGKTTFILKTLEGLSPRYRMAVIEGDTAPVTIDADKISALGLPVVQINTGGDCHLDAVMLHAGLQSLPLDGVDIVLIENVGNLICPAAFKLGSHLNLLVASTPEGDDKPYKYPNMYRGIDVLIINKMDLIPYIDFNMAYFQQGVEILNPGLRTFPVSAKTGEGMSEWINWLDEVVQQHRKK</sequence>
<evidence type="ECO:0000256" key="1">
    <source>
        <dbReference type="ARBA" id="ARBA00006211"/>
    </source>
</evidence>
<evidence type="ECO:0000313" key="9">
    <source>
        <dbReference type="EMBL" id="KPL73870.1"/>
    </source>
</evidence>
<dbReference type="GO" id="GO:0051604">
    <property type="term" value="P:protein maturation"/>
    <property type="evidence" value="ECO:0007669"/>
    <property type="project" value="InterPro"/>
</dbReference>
<keyword evidence="3" id="KW-0479">Metal-binding</keyword>
<comment type="caution">
    <text evidence="9">The sequence shown here is derived from an EMBL/GenBank/DDBJ whole genome shotgun (WGS) entry which is preliminary data.</text>
</comment>
<keyword evidence="5" id="KW-0378">Hydrolase</keyword>
<dbReference type="EMBL" id="LGHJ01000019">
    <property type="protein sequence ID" value="KPL73870.1"/>
    <property type="molecule type" value="Genomic_DNA"/>
</dbReference>
<dbReference type="AlphaFoldDB" id="A0A0P6WZ54"/>
<evidence type="ECO:0000256" key="2">
    <source>
        <dbReference type="ARBA" id="ARBA00022596"/>
    </source>
</evidence>
<comment type="similarity">
    <text evidence="1">Belongs to the SIMIBI class G3E GTPase family. HypB/HupM subfamily.</text>
</comment>
<dbReference type="NCBIfam" id="TIGR00073">
    <property type="entry name" value="hypB"/>
    <property type="match status" value="1"/>
</dbReference>
<keyword evidence="6" id="KW-0862">Zinc</keyword>
<dbReference type="STRING" id="360411.AC812_13875"/>
<dbReference type="InterPro" id="IPR004392">
    <property type="entry name" value="Hyd_mat_HypB"/>
</dbReference>
<keyword evidence="2" id="KW-0533">Nickel</keyword>
<evidence type="ECO:0000256" key="6">
    <source>
        <dbReference type="ARBA" id="ARBA00022833"/>
    </source>
</evidence>
<dbReference type="GO" id="GO:0003924">
    <property type="term" value="F:GTPase activity"/>
    <property type="evidence" value="ECO:0007669"/>
    <property type="project" value="InterPro"/>
</dbReference>
<dbReference type="Pfam" id="PF02492">
    <property type="entry name" value="cobW"/>
    <property type="match status" value="1"/>
</dbReference>
<feature type="domain" description="CobW/HypB/UreG nucleotide-binding" evidence="8">
    <location>
        <begin position="35"/>
        <end position="192"/>
    </location>
</feature>
<organism evidence="9 10">
    <name type="scientific">Bellilinea caldifistulae</name>
    <dbReference type="NCBI Taxonomy" id="360411"/>
    <lineage>
        <taxon>Bacteria</taxon>
        <taxon>Bacillati</taxon>
        <taxon>Chloroflexota</taxon>
        <taxon>Anaerolineae</taxon>
        <taxon>Anaerolineales</taxon>
        <taxon>Anaerolineaceae</taxon>
        <taxon>Bellilinea</taxon>
    </lineage>
</organism>
<evidence type="ECO:0000313" key="10">
    <source>
        <dbReference type="Proteomes" id="UP000050514"/>
    </source>
</evidence>
<dbReference type="InterPro" id="IPR027417">
    <property type="entry name" value="P-loop_NTPase"/>
</dbReference>
<evidence type="ECO:0000256" key="3">
    <source>
        <dbReference type="ARBA" id="ARBA00022723"/>
    </source>
</evidence>
<dbReference type="PATRIC" id="fig|360411.5.peg.2472"/>
<dbReference type="SUPFAM" id="SSF52540">
    <property type="entry name" value="P-loop containing nucleoside triphosphate hydrolases"/>
    <property type="match status" value="1"/>
</dbReference>
<dbReference type="PIRSF" id="PIRSF005624">
    <property type="entry name" value="Ni-bind_GTPase"/>
    <property type="match status" value="1"/>
</dbReference>
<dbReference type="PANTHER" id="PTHR30134:SF2">
    <property type="entry name" value="HYDROGENASE MATURATION FACTOR HYPB"/>
    <property type="match status" value="1"/>
</dbReference>
<keyword evidence="10" id="KW-1185">Reference proteome</keyword>
<dbReference type="GO" id="GO:0005525">
    <property type="term" value="F:GTP binding"/>
    <property type="evidence" value="ECO:0007669"/>
    <property type="project" value="UniProtKB-KW"/>
</dbReference>
<dbReference type="Proteomes" id="UP000050514">
    <property type="component" value="Unassembled WGS sequence"/>
</dbReference>
<evidence type="ECO:0000259" key="8">
    <source>
        <dbReference type="Pfam" id="PF02492"/>
    </source>
</evidence>
<evidence type="ECO:0000256" key="4">
    <source>
        <dbReference type="ARBA" id="ARBA00022741"/>
    </source>
</evidence>
<dbReference type="InterPro" id="IPR003495">
    <property type="entry name" value="CobW/HypB/UreG_nucleotide-bd"/>
</dbReference>
<dbReference type="OrthoDB" id="9802035at2"/>
<dbReference type="PANTHER" id="PTHR30134">
    <property type="entry name" value="HYDROGENASE PROTEIN ASSEMBLY PROTEIN, NICKEL CHAPERONE"/>
    <property type="match status" value="1"/>
</dbReference>
<dbReference type="Gene3D" id="3.40.50.300">
    <property type="entry name" value="P-loop containing nucleotide triphosphate hydrolases"/>
    <property type="match status" value="1"/>
</dbReference>
<dbReference type="GO" id="GO:0016151">
    <property type="term" value="F:nickel cation binding"/>
    <property type="evidence" value="ECO:0007669"/>
    <property type="project" value="InterPro"/>
</dbReference>
<evidence type="ECO:0000256" key="5">
    <source>
        <dbReference type="ARBA" id="ARBA00022801"/>
    </source>
</evidence>
<keyword evidence="7" id="KW-0342">GTP-binding</keyword>
<gene>
    <name evidence="9" type="ORF">AC812_13875</name>
</gene>
<accession>A0A0P6WZ54</accession>
<evidence type="ECO:0000256" key="7">
    <source>
        <dbReference type="ARBA" id="ARBA00023134"/>
    </source>
</evidence>
<proteinExistence type="inferred from homology"/>